<protein>
    <submittedName>
        <fullName evidence="2">Uncharacterized protein</fullName>
    </submittedName>
</protein>
<gene>
    <name evidence="2" type="ORF">GSOID_T00022806001</name>
</gene>
<sequence length="99" mass="11768">LQKDEKAFCNFLFERETRREKVLEARNRELRLKKKQKNKPKIVEEDTQEEPTDDPLTDIATELSTVLAAEKKKHPLLERQFSFEIDQPVEDDEEEPQAE</sequence>
<name>E4YZ94_OIKDI</name>
<dbReference type="Proteomes" id="UP000011014">
    <property type="component" value="Unassembled WGS sequence"/>
</dbReference>
<feature type="compositionally biased region" description="Acidic residues" evidence="1">
    <location>
        <begin position="45"/>
        <end position="55"/>
    </location>
</feature>
<accession>E4YZ94</accession>
<reference evidence="2" key="1">
    <citation type="journal article" date="2010" name="Science">
        <title>Plasticity of animal genome architecture unmasked by rapid evolution of a pelagic tunicate.</title>
        <authorList>
            <person name="Denoeud F."/>
            <person name="Henriet S."/>
            <person name="Mungpakdee S."/>
            <person name="Aury J.M."/>
            <person name="Da Silva C."/>
            <person name="Brinkmann H."/>
            <person name="Mikhaleva J."/>
            <person name="Olsen L.C."/>
            <person name="Jubin C."/>
            <person name="Canestro C."/>
            <person name="Bouquet J.M."/>
            <person name="Danks G."/>
            <person name="Poulain J."/>
            <person name="Campsteijn C."/>
            <person name="Adamski M."/>
            <person name="Cross I."/>
            <person name="Yadetie F."/>
            <person name="Muffato M."/>
            <person name="Louis A."/>
            <person name="Butcher S."/>
            <person name="Tsagkogeorga G."/>
            <person name="Konrad A."/>
            <person name="Singh S."/>
            <person name="Jensen M.F."/>
            <person name="Cong E.H."/>
            <person name="Eikeseth-Otteraa H."/>
            <person name="Noel B."/>
            <person name="Anthouard V."/>
            <person name="Porcel B.M."/>
            <person name="Kachouri-Lafond R."/>
            <person name="Nishino A."/>
            <person name="Ugolini M."/>
            <person name="Chourrout P."/>
            <person name="Nishida H."/>
            <person name="Aasland R."/>
            <person name="Huzurbazar S."/>
            <person name="Westhof E."/>
            <person name="Delsuc F."/>
            <person name="Lehrach H."/>
            <person name="Reinhardt R."/>
            <person name="Weissenbach J."/>
            <person name="Roy S.W."/>
            <person name="Artiguenave F."/>
            <person name="Postlethwait J.H."/>
            <person name="Manak J.R."/>
            <person name="Thompson E.M."/>
            <person name="Jaillon O."/>
            <person name="Du Pasquier L."/>
            <person name="Boudinot P."/>
            <person name="Liberles D.A."/>
            <person name="Volff J.N."/>
            <person name="Philippe H."/>
            <person name="Lenhard B."/>
            <person name="Roest Crollius H."/>
            <person name="Wincker P."/>
            <person name="Chourrout D."/>
        </authorList>
    </citation>
    <scope>NUCLEOTIDE SEQUENCE [LARGE SCALE GENOMIC DNA]</scope>
</reference>
<dbReference type="AlphaFoldDB" id="E4YZ94"/>
<evidence type="ECO:0000256" key="1">
    <source>
        <dbReference type="SAM" id="MobiDB-lite"/>
    </source>
</evidence>
<dbReference type="EMBL" id="FN656102">
    <property type="protein sequence ID" value="CBY40772.1"/>
    <property type="molecule type" value="Genomic_DNA"/>
</dbReference>
<proteinExistence type="predicted"/>
<organism evidence="2">
    <name type="scientific">Oikopleura dioica</name>
    <name type="common">Tunicate</name>
    <dbReference type="NCBI Taxonomy" id="34765"/>
    <lineage>
        <taxon>Eukaryota</taxon>
        <taxon>Metazoa</taxon>
        <taxon>Chordata</taxon>
        <taxon>Tunicata</taxon>
        <taxon>Appendicularia</taxon>
        <taxon>Copelata</taxon>
        <taxon>Oikopleuridae</taxon>
        <taxon>Oikopleura</taxon>
    </lineage>
</organism>
<feature type="region of interest" description="Disordered" evidence="1">
    <location>
        <begin position="34"/>
        <end position="55"/>
    </location>
</feature>
<evidence type="ECO:0000313" key="2">
    <source>
        <dbReference type="EMBL" id="CBY40772.1"/>
    </source>
</evidence>
<feature type="non-terminal residue" evidence="2">
    <location>
        <position position="1"/>
    </location>
</feature>